<dbReference type="AlphaFoldDB" id="A0A3M7T7V1"/>
<evidence type="ECO:0000313" key="2">
    <source>
        <dbReference type="Proteomes" id="UP000276133"/>
    </source>
</evidence>
<evidence type="ECO:0000313" key="1">
    <source>
        <dbReference type="EMBL" id="RNA44041.1"/>
    </source>
</evidence>
<sequence>MDIVVIGHSNQLIADFNNQSSFEKHIYSNRLKHFSTTPGRDISFLNDHVEVLGSLGITIFPV</sequence>
<name>A0A3M7T7V1_BRAPC</name>
<dbReference type="Proteomes" id="UP000276133">
    <property type="component" value="Unassembled WGS sequence"/>
</dbReference>
<proteinExistence type="predicted"/>
<dbReference type="EMBL" id="REGN01000163">
    <property type="protein sequence ID" value="RNA44041.1"/>
    <property type="molecule type" value="Genomic_DNA"/>
</dbReference>
<reference evidence="1 2" key="1">
    <citation type="journal article" date="2018" name="Sci. Rep.">
        <title>Genomic signatures of local adaptation to the degree of environmental predictability in rotifers.</title>
        <authorList>
            <person name="Franch-Gras L."/>
            <person name="Hahn C."/>
            <person name="Garcia-Roger E.M."/>
            <person name="Carmona M.J."/>
            <person name="Serra M."/>
            <person name="Gomez A."/>
        </authorList>
    </citation>
    <scope>NUCLEOTIDE SEQUENCE [LARGE SCALE GENOMIC DNA]</scope>
    <source>
        <strain evidence="1">HYR1</strain>
    </source>
</reference>
<accession>A0A3M7T7V1</accession>
<organism evidence="1 2">
    <name type="scientific">Brachionus plicatilis</name>
    <name type="common">Marine rotifer</name>
    <name type="synonym">Brachionus muelleri</name>
    <dbReference type="NCBI Taxonomy" id="10195"/>
    <lineage>
        <taxon>Eukaryota</taxon>
        <taxon>Metazoa</taxon>
        <taxon>Spiralia</taxon>
        <taxon>Gnathifera</taxon>
        <taxon>Rotifera</taxon>
        <taxon>Eurotatoria</taxon>
        <taxon>Monogononta</taxon>
        <taxon>Pseudotrocha</taxon>
        <taxon>Ploima</taxon>
        <taxon>Brachionidae</taxon>
        <taxon>Brachionus</taxon>
    </lineage>
</organism>
<gene>
    <name evidence="1" type="ORF">BpHYR1_043884</name>
</gene>
<protein>
    <submittedName>
        <fullName evidence="1">Uncharacterized protein</fullName>
    </submittedName>
</protein>
<comment type="caution">
    <text evidence="1">The sequence shown here is derived from an EMBL/GenBank/DDBJ whole genome shotgun (WGS) entry which is preliminary data.</text>
</comment>
<keyword evidence="2" id="KW-1185">Reference proteome</keyword>